<dbReference type="OrthoDB" id="9805710at2"/>
<evidence type="ECO:0000313" key="3">
    <source>
        <dbReference type="Proteomes" id="UP000244924"/>
    </source>
</evidence>
<proteinExistence type="predicted"/>
<dbReference type="NCBIfam" id="TIGR01244">
    <property type="entry name" value="TIGR01244 family sulfur transferase"/>
    <property type="match status" value="1"/>
</dbReference>
<dbReference type="Pfam" id="PF04273">
    <property type="entry name" value="BLH_phosphatase"/>
    <property type="match status" value="1"/>
</dbReference>
<dbReference type="InterPro" id="IPR029021">
    <property type="entry name" value="Prot-tyrosine_phosphatase-like"/>
</dbReference>
<protein>
    <submittedName>
        <fullName evidence="2">Beta-lactamase hydrolase-like protein</fullName>
        <ecNumber evidence="2">3.-.-.-</ecNumber>
    </submittedName>
</protein>
<evidence type="ECO:0000313" key="2">
    <source>
        <dbReference type="EMBL" id="SPH17449.1"/>
    </source>
</evidence>
<dbReference type="RefSeq" id="WP_108851895.1">
    <property type="nucleotide sequence ID" value="NZ_OMOQ01000001.1"/>
</dbReference>
<organism evidence="2 3">
    <name type="scientific">Albidovulum aquaemixtae</name>
    <dbReference type="NCBI Taxonomy" id="1542388"/>
    <lineage>
        <taxon>Bacteria</taxon>
        <taxon>Pseudomonadati</taxon>
        <taxon>Pseudomonadota</taxon>
        <taxon>Alphaproteobacteria</taxon>
        <taxon>Rhodobacterales</taxon>
        <taxon>Paracoccaceae</taxon>
        <taxon>Albidovulum</taxon>
    </lineage>
</organism>
<evidence type="ECO:0000259" key="1">
    <source>
        <dbReference type="Pfam" id="PF04273"/>
    </source>
</evidence>
<keyword evidence="3" id="KW-1185">Reference proteome</keyword>
<feature type="domain" description="Beta-lactamase hydrolase-like protein phosphatase-like" evidence="1">
    <location>
        <begin position="2"/>
        <end position="110"/>
    </location>
</feature>
<dbReference type="Gene3D" id="3.90.190.10">
    <property type="entry name" value="Protein tyrosine phosphatase superfamily"/>
    <property type="match status" value="1"/>
</dbReference>
<sequence length="142" mass="15359">MDIRNLTERYAVSPQIAPEHAEAIRDAGFTTVIDNRPDNEVPPELRTEALRRAIESAGLTFIANPVVGGAITMENVTAQGEAVAASKGPVLAYCASGNRSSIVWALSEAGQRPTDELIRITQRWGYNLEPFRPQIDALANSA</sequence>
<gene>
    <name evidence="2" type="primary">blh_1</name>
    <name evidence="2" type="ORF">DEA8626_00971</name>
</gene>
<dbReference type="Proteomes" id="UP000244924">
    <property type="component" value="Unassembled WGS sequence"/>
</dbReference>
<dbReference type="AlphaFoldDB" id="A0A2R8B4B2"/>
<keyword evidence="2" id="KW-0378">Hydrolase</keyword>
<dbReference type="EC" id="3.-.-.-" evidence="2"/>
<dbReference type="EMBL" id="OMOQ01000001">
    <property type="protein sequence ID" value="SPH17449.1"/>
    <property type="molecule type" value="Genomic_DNA"/>
</dbReference>
<name>A0A2R8B4B2_9RHOB</name>
<dbReference type="GO" id="GO:0016787">
    <property type="term" value="F:hydrolase activity"/>
    <property type="evidence" value="ECO:0007669"/>
    <property type="project" value="UniProtKB-KW"/>
</dbReference>
<reference evidence="2 3" key="1">
    <citation type="submission" date="2018-03" db="EMBL/GenBank/DDBJ databases">
        <authorList>
            <person name="Keele B.F."/>
        </authorList>
    </citation>
    <scope>NUCLEOTIDE SEQUENCE [LARGE SCALE GENOMIC DNA]</scope>
    <source>
        <strain evidence="2 3">CECT 8626</strain>
    </source>
</reference>
<dbReference type="CDD" id="cd14503">
    <property type="entry name" value="PTP-bact"/>
    <property type="match status" value="1"/>
</dbReference>
<dbReference type="SUPFAM" id="SSF52799">
    <property type="entry name" value="(Phosphotyrosine protein) phosphatases II"/>
    <property type="match status" value="1"/>
</dbReference>
<dbReference type="InterPro" id="IPR005939">
    <property type="entry name" value="BLH_phosphatase-like"/>
</dbReference>
<accession>A0A2R8B4B2</accession>